<dbReference type="InterPro" id="IPR027417">
    <property type="entry name" value="P-loop_NTPase"/>
</dbReference>
<dbReference type="Gene3D" id="3.40.50.300">
    <property type="entry name" value="P-loop containing nucleotide triphosphate hydrolases"/>
    <property type="match status" value="1"/>
</dbReference>
<evidence type="ECO:0000313" key="4">
    <source>
        <dbReference type="Proteomes" id="UP000278673"/>
    </source>
</evidence>
<organism evidence="3 4">
    <name type="scientific">Streptomyces triticirhizae</name>
    <dbReference type="NCBI Taxonomy" id="2483353"/>
    <lineage>
        <taxon>Bacteria</taxon>
        <taxon>Bacillati</taxon>
        <taxon>Actinomycetota</taxon>
        <taxon>Actinomycetes</taxon>
        <taxon>Kitasatosporales</taxon>
        <taxon>Streptomycetaceae</taxon>
        <taxon>Streptomyces</taxon>
    </lineage>
</organism>
<feature type="coiled-coil region" evidence="1">
    <location>
        <begin position="422"/>
        <end position="456"/>
    </location>
</feature>
<feature type="region of interest" description="Disordered" evidence="2">
    <location>
        <begin position="590"/>
        <end position="609"/>
    </location>
</feature>
<dbReference type="RefSeq" id="WP_122181755.1">
    <property type="nucleotide sequence ID" value="NZ_RFFJ01000001.1"/>
</dbReference>
<sequence length="609" mass="66062">MEFKFLRQEWLIDGVWDGLSHAAQLRHYRATTGSAGSLCAESAWVALGATTPLTGLPEPFRNQVKGIRLTLGTASGVWTASCDLSAGEVEFACLGGGEVQRRSVKPKDGSDSAGRFALGLMGVPSVETESGKVTIDSVMRLLYFPQALASSPTLFGHRTGGTDHDLTMRIVLGISDERACHLRSRQKVTASGARKAANRLEKARERRRAQGLFTEHEFDVEEQRLRERLREAKQEQERTAQSFKERTGCYDELTAQVASAREQVSAAAGVAQEAAHRIGPLLERLGGARERYKVLREELNGRTGCPACRQSLPSRAPGLCGVCGQHAAEIEAQLGQEEKAADEKASALVKSVADARQAEETAVRDRLTAEKKLSDALSDAEAYRVSQIAPAEEEKARAETMVKVTQARLEALAEHRRELTEISLLEREVEHTATRAEEAKRAWEVAQDEVDAQQQRVAKELSRLYSDYLLALTDRSEVRTASIDALTLRPRANGRPIRELATSAGLLALANLAMYLALFTAARTLPGARLPGLLWADSPFDGLGAGDVGERHTNAALRAIIAASADAGEAAQLILTTAHDLPTTHPGVRTTAFSPDKPFIPHGVRSTTS</sequence>
<evidence type="ECO:0000313" key="3">
    <source>
        <dbReference type="EMBL" id="RMI46754.1"/>
    </source>
</evidence>
<name>A0A3M2MAE4_9ACTN</name>
<keyword evidence="4" id="KW-1185">Reference proteome</keyword>
<evidence type="ECO:0000256" key="2">
    <source>
        <dbReference type="SAM" id="MobiDB-lite"/>
    </source>
</evidence>
<accession>A0A3M2MAE4</accession>
<reference evidence="3 4" key="1">
    <citation type="submission" date="2018-10" db="EMBL/GenBank/DDBJ databases">
        <title>Isolation, diversity and antifungal activity of actinobacteria from wheat.</title>
        <authorList>
            <person name="Han C."/>
        </authorList>
    </citation>
    <scope>NUCLEOTIDE SEQUENCE [LARGE SCALE GENOMIC DNA]</scope>
    <source>
        <strain evidence="3 4">NEAU-YY642</strain>
    </source>
</reference>
<feature type="coiled-coil region" evidence="1">
    <location>
        <begin position="215"/>
        <end position="246"/>
    </location>
</feature>
<gene>
    <name evidence="3" type="ORF">EBN88_00550</name>
</gene>
<dbReference type="EMBL" id="RFFJ01000001">
    <property type="protein sequence ID" value="RMI46754.1"/>
    <property type="molecule type" value="Genomic_DNA"/>
</dbReference>
<proteinExistence type="predicted"/>
<protein>
    <submittedName>
        <fullName evidence="3">Uncharacterized protein</fullName>
    </submittedName>
</protein>
<evidence type="ECO:0000256" key="1">
    <source>
        <dbReference type="SAM" id="Coils"/>
    </source>
</evidence>
<keyword evidence="1" id="KW-0175">Coiled coil</keyword>
<dbReference type="AlphaFoldDB" id="A0A3M2MAE4"/>
<comment type="caution">
    <text evidence="3">The sequence shown here is derived from an EMBL/GenBank/DDBJ whole genome shotgun (WGS) entry which is preliminary data.</text>
</comment>
<dbReference type="Proteomes" id="UP000278673">
    <property type="component" value="Unassembled WGS sequence"/>
</dbReference>